<proteinExistence type="predicted"/>
<dbReference type="PANTHER" id="PTHR43808">
    <property type="entry name" value="ACETYLORNITHINE DEACETYLASE"/>
    <property type="match status" value="1"/>
</dbReference>
<evidence type="ECO:0008006" key="3">
    <source>
        <dbReference type="Google" id="ProtNLM"/>
    </source>
</evidence>
<dbReference type="InterPro" id="IPR050072">
    <property type="entry name" value="Peptidase_M20A"/>
</dbReference>
<gene>
    <name evidence="1" type="ORF">GCM10010978_30750</name>
</gene>
<dbReference type="PANTHER" id="PTHR43808:SF27">
    <property type="entry name" value="PROTEIN ROCB"/>
    <property type="match status" value="1"/>
</dbReference>
<keyword evidence="2" id="KW-1185">Reference proteome</keyword>
<comment type="caution">
    <text evidence="1">The sequence shown here is derived from an EMBL/GenBank/DDBJ whole genome shotgun (WGS) entry which is preliminary data.</text>
</comment>
<dbReference type="Proteomes" id="UP000602050">
    <property type="component" value="Unassembled WGS sequence"/>
</dbReference>
<dbReference type="PIRSF" id="PIRSF010386">
    <property type="entry name" value="RocB"/>
    <property type="match status" value="1"/>
</dbReference>
<organism evidence="1 2">
    <name type="scientific">Compostibacillus humi</name>
    <dbReference type="NCBI Taxonomy" id="1245525"/>
    <lineage>
        <taxon>Bacteria</taxon>
        <taxon>Bacillati</taxon>
        <taxon>Bacillota</taxon>
        <taxon>Bacilli</taxon>
        <taxon>Bacillales</taxon>
        <taxon>Bacillaceae</taxon>
        <taxon>Compostibacillus</taxon>
    </lineage>
</organism>
<name>A0A8J2XAC2_9BACI</name>
<dbReference type="SUPFAM" id="SSF53187">
    <property type="entry name" value="Zn-dependent exopeptidases"/>
    <property type="match status" value="1"/>
</dbReference>
<dbReference type="Gene3D" id="3.40.630.10">
    <property type="entry name" value="Zn peptidases"/>
    <property type="match status" value="1"/>
</dbReference>
<dbReference type="InterPro" id="IPR012166">
    <property type="entry name" value="Uncharacterised_RocB"/>
</dbReference>
<dbReference type="AlphaFoldDB" id="A0A8J2XAC2"/>
<dbReference type="InterPro" id="IPR002933">
    <property type="entry name" value="Peptidase_M20"/>
</dbReference>
<dbReference type="EMBL" id="BMEV01000087">
    <property type="protein sequence ID" value="GFZ89175.1"/>
    <property type="molecule type" value="Genomic_DNA"/>
</dbReference>
<dbReference type="Pfam" id="PF01546">
    <property type="entry name" value="Peptidase_M20"/>
    <property type="match status" value="1"/>
</dbReference>
<dbReference type="RefSeq" id="WP_188393292.1">
    <property type="nucleotide sequence ID" value="NZ_BMEV01000087.1"/>
</dbReference>
<evidence type="ECO:0000313" key="2">
    <source>
        <dbReference type="Proteomes" id="UP000602050"/>
    </source>
</evidence>
<dbReference type="GO" id="GO:0016787">
    <property type="term" value="F:hydrolase activity"/>
    <property type="evidence" value="ECO:0007669"/>
    <property type="project" value="InterPro"/>
</dbReference>
<evidence type="ECO:0000313" key="1">
    <source>
        <dbReference type="EMBL" id="GFZ89175.1"/>
    </source>
</evidence>
<reference evidence="1" key="2">
    <citation type="submission" date="2020-09" db="EMBL/GenBank/DDBJ databases">
        <authorList>
            <person name="Sun Q."/>
            <person name="Zhou Y."/>
        </authorList>
    </citation>
    <scope>NUCLEOTIDE SEQUENCE</scope>
    <source>
        <strain evidence="1">CGMCC 1.12360</strain>
    </source>
</reference>
<accession>A0A8J2XAC2</accession>
<reference evidence="1" key="1">
    <citation type="journal article" date="2014" name="Int. J. Syst. Evol. Microbiol.">
        <title>Complete genome sequence of Corynebacterium casei LMG S-19264T (=DSM 44701T), isolated from a smear-ripened cheese.</title>
        <authorList>
            <consortium name="US DOE Joint Genome Institute (JGI-PGF)"/>
            <person name="Walter F."/>
            <person name="Albersmeier A."/>
            <person name="Kalinowski J."/>
            <person name="Ruckert C."/>
        </authorList>
    </citation>
    <scope>NUCLEOTIDE SEQUENCE</scope>
    <source>
        <strain evidence="1">CGMCC 1.12360</strain>
    </source>
</reference>
<protein>
    <recommendedName>
        <fullName evidence="3">M20/M25/M40 family metallo-hydrolase</fullName>
    </recommendedName>
</protein>
<sequence length="537" mass="61394">MGKIRWQTPIQLRSLLNELVSWKSVTLTEGERRFPYKLRDLLQTVSYFQKYDQYISLHHADKGRKFLTALYKHPKAVNTVCLISHFDTVNTSEYGKVEALATKPDQLTKVWADSAKEFPPEAARDLQSGSFIFGRGTMDMKMGLALHLQLMEKAILNHWPINLLLLTVPDEEVNSSGMRHAVPILLDIQKKYGLEYKLFLNSEPVFSMDGNNDDYFVYTGTIGKILAAALFFGKEAHAGEPLRGLTSSYMASCLTKIMEWNEEFQESQFGEKTPLPITLQQRDIDLQYSTQIPYRSSALYNIFLMKRTPEEVMDLFEKTAKRAAVECNERYRGICEKHGVLPAGEVKVLRYQQLFAYAKNKLGAEEAGKIIAEIHAAGEGDDREKSLRIAERFMFHCQELAPAIIILFAPPYYPAVNCSHHPFIQKCVSKITELAHTKFQLPVKQCHFFNGICDLSYVHGESSQSGWETYEKNSPLWPESYYIPFPEMAALKAPVLNIGPFGKDPHKRTERLAIKNAFEETPVLLEEVIRLTWEEEV</sequence>